<dbReference type="InterPro" id="IPR002048">
    <property type="entry name" value="EF_hand_dom"/>
</dbReference>
<keyword evidence="4" id="KW-1185">Reference proteome</keyword>
<evidence type="ECO:0000259" key="2">
    <source>
        <dbReference type="PROSITE" id="PS50222"/>
    </source>
</evidence>
<dbReference type="HOGENOM" id="CLU_1252869_0_0_1"/>
<dbReference type="KEGG" id="tet:TTHERM_00037710"/>
<feature type="domain" description="EF-hand" evidence="2">
    <location>
        <begin position="40"/>
        <end position="60"/>
    </location>
</feature>
<dbReference type="OrthoDB" id="326251at2759"/>
<dbReference type="SUPFAM" id="SSF47473">
    <property type="entry name" value="EF-hand"/>
    <property type="match status" value="1"/>
</dbReference>
<proteinExistence type="predicted"/>
<dbReference type="GO" id="GO:0005509">
    <property type="term" value="F:calcium ion binding"/>
    <property type="evidence" value="ECO:0007669"/>
    <property type="project" value="InterPro"/>
</dbReference>
<dbReference type="EMBL" id="GG662720">
    <property type="protein sequence ID" value="EAR86345.2"/>
    <property type="molecule type" value="Genomic_DNA"/>
</dbReference>
<reference evidence="4" key="1">
    <citation type="journal article" date="2006" name="PLoS Biol.">
        <title>Macronuclear genome sequence of the ciliate Tetrahymena thermophila, a model eukaryote.</title>
        <authorList>
            <person name="Eisen J.A."/>
            <person name="Coyne R.S."/>
            <person name="Wu M."/>
            <person name="Wu D."/>
            <person name="Thiagarajan M."/>
            <person name="Wortman J.R."/>
            <person name="Badger J.H."/>
            <person name="Ren Q."/>
            <person name="Amedeo P."/>
            <person name="Jones K.M."/>
            <person name="Tallon L.J."/>
            <person name="Delcher A.L."/>
            <person name="Salzberg S.L."/>
            <person name="Silva J.C."/>
            <person name="Haas B.J."/>
            <person name="Majoros W.H."/>
            <person name="Farzad M."/>
            <person name="Carlton J.M."/>
            <person name="Smith R.K. Jr."/>
            <person name="Garg J."/>
            <person name="Pearlman R.E."/>
            <person name="Karrer K.M."/>
            <person name="Sun L."/>
            <person name="Manning G."/>
            <person name="Elde N.C."/>
            <person name="Turkewitz A.P."/>
            <person name="Asai D.J."/>
            <person name="Wilkes D.E."/>
            <person name="Wang Y."/>
            <person name="Cai H."/>
            <person name="Collins K."/>
            <person name="Stewart B.A."/>
            <person name="Lee S.R."/>
            <person name="Wilamowska K."/>
            <person name="Weinberg Z."/>
            <person name="Ruzzo W.L."/>
            <person name="Wloga D."/>
            <person name="Gaertig J."/>
            <person name="Frankel J."/>
            <person name="Tsao C.-C."/>
            <person name="Gorovsky M.A."/>
            <person name="Keeling P.J."/>
            <person name="Waller R.F."/>
            <person name="Patron N.J."/>
            <person name="Cherry J.M."/>
            <person name="Stover N.A."/>
            <person name="Krieger C.J."/>
            <person name="del Toro C."/>
            <person name="Ryder H.F."/>
            <person name="Williamson S.C."/>
            <person name="Barbeau R.A."/>
            <person name="Hamilton E.P."/>
            <person name="Orias E."/>
        </authorList>
    </citation>
    <scope>NUCLEOTIDE SEQUENCE [LARGE SCALE GENOMIC DNA]</scope>
    <source>
        <strain evidence="4">SB210</strain>
    </source>
</reference>
<keyword evidence="1" id="KW-0472">Membrane</keyword>
<dbReference type="RefSeq" id="XP_977171.2">
    <property type="nucleotide sequence ID" value="XM_972078.2"/>
</dbReference>
<name>Q22M49_TETTS</name>
<evidence type="ECO:0000256" key="1">
    <source>
        <dbReference type="SAM" id="Phobius"/>
    </source>
</evidence>
<dbReference type="PROSITE" id="PS50222">
    <property type="entry name" value="EF_HAND_2"/>
    <property type="match status" value="1"/>
</dbReference>
<keyword evidence="1" id="KW-0812">Transmembrane</keyword>
<evidence type="ECO:0000313" key="4">
    <source>
        <dbReference type="Proteomes" id="UP000009168"/>
    </source>
</evidence>
<accession>Q22M49</accession>
<dbReference type="AlphaFoldDB" id="Q22M49"/>
<organism evidence="3 4">
    <name type="scientific">Tetrahymena thermophila (strain SB210)</name>
    <dbReference type="NCBI Taxonomy" id="312017"/>
    <lineage>
        <taxon>Eukaryota</taxon>
        <taxon>Sar</taxon>
        <taxon>Alveolata</taxon>
        <taxon>Ciliophora</taxon>
        <taxon>Intramacronucleata</taxon>
        <taxon>Oligohymenophorea</taxon>
        <taxon>Hymenostomatida</taxon>
        <taxon>Tetrahymenina</taxon>
        <taxon>Tetrahymenidae</taxon>
        <taxon>Tetrahymena</taxon>
    </lineage>
</organism>
<dbReference type="GeneID" id="7840509"/>
<dbReference type="InParanoid" id="Q22M49"/>
<feature type="transmembrane region" description="Helical" evidence="1">
    <location>
        <begin position="120"/>
        <end position="148"/>
    </location>
</feature>
<protein>
    <submittedName>
        <fullName evidence="3">Phage head-tail adaptor family protein, putative</fullName>
    </submittedName>
</protein>
<dbReference type="Gene3D" id="1.10.238.10">
    <property type="entry name" value="EF-hand"/>
    <property type="match status" value="1"/>
</dbReference>
<keyword evidence="1" id="KW-1133">Transmembrane helix</keyword>
<dbReference type="InterPro" id="IPR011992">
    <property type="entry name" value="EF-hand-dom_pair"/>
</dbReference>
<sequence>MYTLTVLLNSLIKLRNLSKIFEHERVTIRDVFVAVDELGDNNGTISINEFQSFVRRFGMEFSRERVNEIFAHIKNKKQKPGRIEKTDDMNLNIEEFEKAFEYVKDKKTSMSLEKLGVSPALLFITLATSVLILILLFVFIFFGINAFAMGGTFGSIKNSLIPMIATGGYVGSQENIKDKLKEEEISNAIYETQAIIHSENI</sequence>
<gene>
    <name evidence="3" type="ORF">TTHERM_00037710</name>
</gene>
<evidence type="ECO:0000313" key="3">
    <source>
        <dbReference type="EMBL" id="EAR86345.2"/>
    </source>
</evidence>
<dbReference type="Proteomes" id="UP000009168">
    <property type="component" value="Unassembled WGS sequence"/>
</dbReference>